<dbReference type="AlphaFoldDB" id="A0A165FLY6"/>
<feature type="transmembrane region" description="Helical" evidence="6">
    <location>
        <begin position="136"/>
        <end position="156"/>
    </location>
</feature>
<sequence>MAPNAQQIAKESHVNHLLAHDKVPWYNKPNLRLLYLTLVPACLGVEMTSGYDGSVLNGLQSVQPWLDYFDNPNGALLGIMSAAFSIGGVFAFPFVPYCNDRWGRKISVVIGSAIIFIGVIIQTASVNIGMFIASRLILGLGIPFAIGGASQLIAELSYPKERAVLTGLFNISYYAGATLAAGVTLGTFFWTNNWSWRLPSLMQIAPSALQLIFIWWVPESPRFLIAKGKGDQAFDILAKYHAEGNRDDAFVKAEFAEIEATIKMELEANKRGWLDLMRTAGNRRRSFIAACVGLFSQWSGNGIVSYYLAKVLNSVGILDKKTQNIINLGLMIWNLITGINGSLWCRVLNRRTQYLFSYTGMLVIFICWTIASANFAQTGNLHAAGAVVGMIFLYYPMYNTMMPLTYNYIVEIFPYSTRAKGIAITQLLTRAGSGFNQFVNPIGLQNLTWKFYIFYDCWLFVETAVIYIFYPETRGPTLEELAAIFDGPDAVVGGQDVGAALDAQYDEKEHSVDDLDKPNATYIEDRV</sequence>
<dbReference type="FunFam" id="1.20.1250.20:FF:000117">
    <property type="entry name" value="MFS hexose transporter"/>
    <property type="match status" value="1"/>
</dbReference>
<evidence type="ECO:0000256" key="1">
    <source>
        <dbReference type="ARBA" id="ARBA00004141"/>
    </source>
</evidence>
<dbReference type="Gene3D" id="1.20.1250.20">
    <property type="entry name" value="MFS general substrate transporter like domains"/>
    <property type="match status" value="1"/>
</dbReference>
<feature type="transmembrane region" description="Helical" evidence="6">
    <location>
        <begin position="196"/>
        <end position="217"/>
    </location>
</feature>
<dbReference type="InterPro" id="IPR036259">
    <property type="entry name" value="MFS_trans_sf"/>
</dbReference>
<dbReference type="InParanoid" id="A0A165FLY6"/>
<dbReference type="PANTHER" id="PTHR48022">
    <property type="entry name" value="PLASTIDIC GLUCOSE TRANSPORTER 4"/>
    <property type="match status" value="1"/>
</dbReference>
<keyword evidence="9" id="KW-1185">Reference proteome</keyword>
<dbReference type="Proteomes" id="UP000076842">
    <property type="component" value="Unassembled WGS sequence"/>
</dbReference>
<keyword evidence="4 6" id="KW-1133">Transmembrane helix</keyword>
<feature type="transmembrane region" description="Helical" evidence="6">
    <location>
        <begin position="287"/>
        <end position="308"/>
    </location>
</feature>
<comment type="subcellular location">
    <subcellularLocation>
        <location evidence="1">Membrane</location>
        <topology evidence="1">Multi-pass membrane protein</topology>
    </subcellularLocation>
</comment>
<dbReference type="InterPro" id="IPR050360">
    <property type="entry name" value="MFS_Sugar_Transporters"/>
</dbReference>
<evidence type="ECO:0000256" key="5">
    <source>
        <dbReference type="ARBA" id="ARBA00023136"/>
    </source>
</evidence>
<name>A0A165FLY6_9BASI</name>
<feature type="transmembrane region" description="Helical" evidence="6">
    <location>
        <begin position="168"/>
        <end position="190"/>
    </location>
</feature>
<evidence type="ECO:0000256" key="2">
    <source>
        <dbReference type="ARBA" id="ARBA00010992"/>
    </source>
</evidence>
<reference evidence="8 9" key="1">
    <citation type="journal article" date="2016" name="Mol. Biol. Evol.">
        <title>Comparative Genomics of Early-Diverging Mushroom-Forming Fungi Provides Insights into the Origins of Lignocellulose Decay Capabilities.</title>
        <authorList>
            <person name="Nagy L.G."/>
            <person name="Riley R."/>
            <person name="Tritt A."/>
            <person name="Adam C."/>
            <person name="Daum C."/>
            <person name="Floudas D."/>
            <person name="Sun H."/>
            <person name="Yadav J.S."/>
            <person name="Pangilinan J."/>
            <person name="Larsson K.H."/>
            <person name="Matsuura K."/>
            <person name="Barry K."/>
            <person name="Labutti K."/>
            <person name="Kuo R."/>
            <person name="Ohm R.A."/>
            <person name="Bhattacharya S.S."/>
            <person name="Shirouzu T."/>
            <person name="Yoshinaga Y."/>
            <person name="Martin F.M."/>
            <person name="Grigoriev I.V."/>
            <person name="Hibbett D.S."/>
        </authorList>
    </citation>
    <scope>NUCLEOTIDE SEQUENCE [LARGE SCALE GENOMIC DNA]</scope>
    <source>
        <strain evidence="8 9">HHB12733</strain>
    </source>
</reference>
<feature type="transmembrane region" description="Helical" evidence="6">
    <location>
        <begin position="75"/>
        <end position="95"/>
    </location>
</feature>
<organism evidence="8 9">
    <name type="scientific">Calocera cornea HHB12733</name>
    <dbReference type="NCBI Taxonomy" id="1353952"/>
    <lineage>
        <taxon>Eukaryota</taxon>
        <taxon>Fungi</taxon>
        <taxon>Dikarya</taxon>
        <taxon>Basidiomycota</taxon>
        <taxon>Agaricomycotina</taxon>
        <taxon>Dacrymycetes</taxon>
        <taxon>Dacrymycetales</taxon>
        <taxon>Dacrymycetaceae</taxon>
        <taxon>Calocera</taxon>
    </lineage>
</organism>
<evidence type="ECO:0000256" key="6">
    <source>
        <dbReference type="SAM" id="Phobius"/>
    </source>
</evidence>
<keyword evidence="3 6" id="KW-0812">Transmembrane</keyword>
<dbReference type="SUPFAM" id="SSF103473">
    <property type="entry name" value="MFS general substrate transporter"/>
    <property type="match status" value="1"/>
</dbReference>
<feature type="transmembrane region" description="Helical" evidence="6">
    <location>
        <begin position="328"/>
        <end position="348"/>
    </location>
</feature>
<dbReference type="GO" id="GO:0016020">
    <property type="term" value="C:membrane"/>
    <property type="evidence" value="ECO:0007669"/>
    <property type="project" value="UniProtKB-SubCell"/>
</dbReference>
<feature type="transmembrane region" description="Helical" evidence="6">
    <location>
        <begin position="107"/>
        <end position="130"/>
    </location>
</feature>
<keyword evidence="5 6" id="KW-0472">Membrane</keyword>
<evidence type="ECO:0000256" key="3">
    <source>
        <dbReference type="ARBA" id="ARBA00022692"/>
    </source>
</evidence>
<feature type="transmembrane region" description="Helical" evidence="6">
    <location>
        <begin position="381"/>
        <end position="398"/>
    </location>
</feature>
<dbReference type="InterPro" id="IPR020846">
    <property type="entry name" value="MFS_dom"/>
</dbReference>
<gene>
    <name evidence="8" type="ORF">CALCODRAFT_453646</name>
</gene>
<proteinExistence type="inferred from homology"/>
<dbReference type="Pfam" id="PF00083">
    <property type="entry name" value="Sugar_tr"/>
    <property type="match status" value="1"/>
</dbReference>
<dbReference type="PROSITE" id="PS50850">
    <property type="entry name" value="MFS"/>
    <property type="match status" value="1"/>
</dbReference>
<feature type="transmembrane region" description="Helical" evidence="6">
    <location>
        <begin position="355"/>
        <end position="375"/>
    </location>
</feature>
<protein>
    <submittedName>
        <fullName evidence="8">Hexose transporter</fullName>
    </submittedName>
</protein>
<evidence type="ECO:0000256" key="4">
    <source>
        <dbReference type="ARBA" id="ARBA00022989"/>
    </source>
</evidence>
<evidence type="ECO:0000313" key="8">
    <source>
        <dbReference type="EMBL" id="KZT56933.1"/>
    </source>
</evidence>
<evidence type="ECO:0000313" key="9">
    <source>
        <dbReference type="Proteomes" id="UP000076842"/>
    </source>
</evidence>
<evidence type="ECO:0000259" key="7">
    <source>
        <dbReference type="PROSITE" id="PS50850"/>
    </source>
</evidence>
<dbReference type="PANTHER" id="PTHR48022:SF29">
    <property type="entry name" value="SUGAR TRANSPORTER, PUTATIVE (AFU_ORTHOLOGUE AFUA_6G14500)-RELATED"/>
    <property type="match status" value="1"/>
</dbReference>
<dbReference type="EMBL" id="KV423970">
    <property type="protein sequence ID" value="KZT56933.1"/>
    <property type="molecule type" value="Genomic_DNA"/>
</dbReference>
<comment type="similarity">
    <text evidence="2">Belongs to the major facilitator superfamily. Sugar transporter (TC 2.A.1.1) family.</text>
</comment>
<dbReference type="GO" id="GO:0005351">
    <property type="term" value="F:carbohydrate:proton symporter activity"/>
    <property type="evidence" value="ECO:0007669"/>
    <property type="project" value="TreeGrafter"/>
</dbReference>
<feature type="domain" description="Major facilitator superfamily (MFS) profile" evidence="7">
    <location>
        <begin position="38"/>
        <end position="474"/>
    </location>
</feature>
<dbReference type="OrthoDB" id="6133115at2759"/>
<accession>A0A165FLY6</accession>
<dbReference type="InterPro" id="IPR005828">
    <property type="entry name" value="MFS_sugar_transport-like"/>
</dbReference>